<comment type="caution">
    <text evidence="4">The sequence shown here is derived from an EMBL/GenBank/DDBJ whole genome shotgun (WGS) entry which is preliminary data.</text>
</comment>
<feature type="region of interest" description="Disordered" evidence="2">
    <location>
        <begin position="344"/>
        <end position="365"/>
    </location>
</feature>
<proteinExistence type="predicted"/>
<dbReference type="EMBL" id="BMAW01033946">
    <property type="protein sequence ID" value="GFU32621.1"/>
    <property type="molecule type" value="Genomic_DNA"/>
</dbReference>
<evidence type="ECO:0000259" key="3">
    <source>
        <dbReference type="Pfam" id="PF13851"/>
    </source>
</evidence>
<keyword evidence="5" id="KW-1185">Reference proteome</keyword>
<feature type="compositionally biased region" description="Polar residues" evidence="2">
    <location>
        <begin position="344"/>
        <end position="357"/>
    </location>
</feature>
<accession>A0A8X6QL75</accession>
<dbReference type="GO" id="GO:0048870">
    <property type="term" value="P:cell motility"/>
    <property type="evidence" value="ECO:0007669"/>
    <property type="project" value="InterPro"/>
</dbReference>
<dbReference type="Proteomes" id="UP000887013">
    <property type="component" value="Unassembled WGS sequence"/>
</dbReference>
<reference evidence="4" key="1">
    <citation type="submission" date="2020-08" db="EMBL/GenBank/DDBJ databases">
        <title>Multicomponent nature underlies the extraordinary mechanical properties of spider dragline silk.</title>
        <authorList>
            <person name="Kono N."/>
            <person name="Nakamura H."/>
            <person name="Mori M."/>
            <person name="Yoshida Y."/>
            <person name="Ohtoshi R."/>
            <person name="Malay A.D."/>
            <person name="Moran D.A.P."/>
            <person name="Tomita M."/>
            <person name="Numata K."/>
            <person name="Arakawa K."/>
        </authorList>
    </citation>
    <scope>NUCLEOTIDE SEQUENCE</scope>
</reference>
<evidence type="ECO:0000256" key="1">
    <source>
        <dbReference type="SAM" id="Coils"/>
    </source>
</evidence>
<dbReference type="AlphaFoldDB" id="A0A8X6QL75"/>
<feature type="domain" description="Growth arrest-specific protein 8" evidence="3">
    <location>
        <begin position="202"/>
        <end position="338"/>
    </location>
</feature>
<keyword evidence="1" id="KW-0175">Coiled coil</keyword>
<protein>
    <submittedName>
        <fullName evidence="4">GAS domain-containing protein</fullName>
    </submittedName>
</protein>
<gene>
    <name evidence="4" type="primary">AVEN_50105_1</name>
    <name evidence="4" type="ORF">NPIL_189622</name>
</gene>
<evidence type="ECO:0000313" key="4">
    <source>
        <dbReference type="EMBL" id="GFU32621.1"/>
    </source>
</evidence>
<dbReference type="OrthoDB" id="6430682at2759"/>
<organism evidence="4 5">
    <name type="scientific">Nephila pilipes</name>
    <name type="common">Giant wood spider</name>
    <name type="synonym">Nephila maculata</name>
    <dbReference type="NCBI Taxonomy" id="299642"/>
    <lineage>
        <taxon>Eukaryota</taxon>
        <taxon>Metazoa</taxon>
        <taxon>Ecdysozoa</taxon>
        <taxon>Arthropoda</taxon>
        <taxon>Chelicerata</taxon>
        <taxon>Arachnida</taxon>
        <taxon>Araneae</taxon>
        <taxon>Araneomorphae</taxon>
        <taxon>Entelegynae</taxon>
        <taxon>Araneoidea</taxon>
        <taxon>Nephilidae</taxon>
        <taxon>Nephila</taxon>
    </lineage>
</organism>
<evidence type="ECO:0000313" key="5">
    <source>
        <dbReference type="Proteomes" id="UP000887013"/>
    </source>
</evidence>
<dbReference type="GO" id="GO:0031514">
    <property type="term" value="C:motile cilium"/>
    <property type="evidence" value="ECO:0007669"/>
    <property type="project" value="InterPro"/>
</dbReference>
<name>A0A8X6QL75_NEPPI</name>
<sequence>MPPKGKKKEKEVVEGYDVKVMTLSELKEYACMLERDIETMRYYRNLYEITEGYLGDAYRKRQEELKLKDEQILAKDIEMERLRWSDLAKEELVAHQASETAFKFEEEYPKQEQDLMKEKIRRELKLEAEGKFIKIQRKTVLEKKKLRDIETKKNFLEKTIEPFVAVMEEGKQLTRLVSETIQAEALENSRKVFRNVCSSYKQKLHEYYKHLIRQDLEDIKNAKCKAEKLEATIQSAESQLQETDQKNALKKATNHQKGLVPVRYETNSITELKLEKNTAMDRLKEENAVLLEQIQSFEKEIAQLKKNFTPVLYKVRQSAEMKTAFLEQKIKHISEAAADENSLSFNSYDSGTQVSSTKLKESKRS</sequence>
<dbReference type="Pfam" id="PF13851">
    <property type="entry name" value="GAS"/>
    <property type="match status" value="1"/>
</dbReference>
<evidence type="ECO:0000256" key="2">
    <source>
        <dbReference type="SAM" id="MobiDB-lite"/>
    </source>
</evidence>
<dbReference type="InterPro" id="IPR025593">
    <property type="entry name" value="GAS8_dom"/>
</dbReference>
<feature type="coiled-coil region" evidence="1">
    <location>
        <begin position="212"/>
        <end position="307"/>
    </location>
</feature>